<proteinExistence type="predicted"/>
<organism evidence="1 2">
    <name type="scientific">Abiotrophia defectiva</name>
    <name type="common">Streptococcus defectivus</name>
    <dbReference type="NCBI Taxonomy" id="46125"/>
    <lineage>
        <taxon>Bacteria</taxon>
        <taxon>Bacillati</taxon>
        <taxon>Bacillota</taxon>
        <taxon>Bacilli</taxon>
        <taxon>Lactobacillales</taxon>
        <taxon>Aerococcaceae</taxon>
        <taxon>Abiotrophia</taxon>
    </lineage>
</organism>
<protein>
    <submittedName>
        <fullName evidence="1">Uncharacterized protein</fullName>
    </submittedName>
</protein>
<accession>A0A929MMY5</accession>
<dbReference type="AlphaFoldDB" id="A0A929MMY5"/>
<name>A0A929MMY5_ABIDE</name>
<dbReference type="EMBL" id="JABZFV010000001">
    <property type="protein sequence ID" value="MBF0934134.1"/>
    <property type="molecule type" value="Genomic_DNA"/>
</dbReference>
<dbReference type="Proteomes" id="UP000757900">
    <property type="component" value="Unassembled WGS sequence"/>
</dbReference>
<reference evidence="1" key="1">
    <citation type="submission" date="2020-04" db="EMBL/GenBank/DDBJ databases">
        <title>Deep metagenomics examines the oral microbiome during advanced dental caries in children, revealing novel taxa and co-occurrences with host molecules.</title>
        <authorList>
            <person name="Baker J.L."/>
            <person name="Morton J.T."/>
            <person name="Dinis M."/>
            <person name="Alvarez R."/>
            <person name="Tran N.C."/>
            <person name="Knight R."/>
            <person name="Edlund A."/>
        </authorList>
    </citation>
    <scope>NUCLEOTIDE SEQUENCE</scope>
    <source>
        <strain evidence="1">JCVI_23_bin.16</strain>
    </source>
</reference>
<comment type="caution">
    <text evidence="1">The sequence shown here is derived from an EMBL/GenBank/DDBJ whole genome shotgun (WGS) entry which is preliminary data.</text>
</comment>
<gene>
    <name evidence="1" type="ORF">HXK00_00645</name>
</gene>
<evidence type="ECO:0000313" key="2">
    <source>
        <dbReference type="Proteomes" id="UP000757900"/>
    </source>
</evidence>
<sequence length="234" mass="26317">MSFSLFDYGLVEASQTQDKIEANEAVFKQALTEAKECFGSFLALATNEFDFHRRIDLVGKELEQICIANFGVENTAPLKAALKKEFVGHIDNDPGVRDDIVYEFIKYCEMFGKNTNDPTSFEDFVEESNLPWNELTQSIYDGLVEINNSCGEIFTSFVNTELKIASSGWVFDRHQNAFLSNKKLAFECDCGSVLNVPSFSTCRCGKIWNAYEISSQGNSVFVAREVPVRNTIVN</sequence>
<evidence type="ECO:0000313" key="1">
    <source>
        <dbReference type="EMBL" id="MBF0934134.1"/>
    </source>
</evidence>